<dbReference type="FunFam" id="1.10.780.10:FF:000001">
    <property type="entry name" value="Hydroxylamine oxidoreductase"/>
    <property type="match status" value="1"/>
</dbReference>
<proteinExistence type="predicted"/>
<comment type="catalytic activity">
    <reaction evidence="2">
        <text>hydroxylamine + 3 Fe(III)-[cytochrome c] = nitric oxide + 3 Fe(II)-[cytochrome c] + 3 H(+)</text>
        <dbReference type="Rhea" id="RHEA:45036"/>
        <dbReference type="Rhea" id="RHEA-COMP:10350"/>
        <dbReference type="Rhea" id="RHEA-COMP:14399"/>
        <dbReference type="ChEBI" id="CHEBI:15378"/>
        <dbReference type="ChEBI" id="CHEBI:15429"/>
        <dbReference type="ChEBI" id="CHEBI:16480"/>
        <dbReference type="ChEBI" id="CHEBI:29033"/>
        <dbReference type="ChEBI" id="CHEBI:29034"/>
    </reaction>
</comment>
<feature type="transmembrane region" description="Helical" evidence="5">
    <location>
        <begin position="513"/>
        <end position="529"/>
    </location>
</feature>
<feature type="binding site" description="axial binding residue" evidence="4">
    <location>
        <position position="86"/>
    </location>
    <ligand>
        <name>heme c</name>
        <dbReference type="ChEBI" id="CHEBI:61717"/>
        <label>1</label>
    </ligand>
    <ligandPart>
        <name>Fe</name>
        <dbReference type="ChEBI" id="CHEBI:18248"/>
    </ligandPart>
</feature>
<comment type="subunit">
    <text evidence="2">Homotrimer.</text>
</comment>
<dbReference type="GO" id="GO:0046872">
    <property type="term" value="F:metal ion binding"/>
    <property type="evidence" value="ECO:0007669"/>
    <property type="project" value="UniProtKB-UniRule"/>
</dbReference>
<keyword evidence="2 4" id="KW-0479">Metal-binding</keyword>
<name>A0A5Q0BLD9_9GAMM</name>
<comment type="function">
    <text evidence="2">Catalyzes the oxidation of hydroxylamine to nitrite. The electrons released in the reaction are partitioned to ammonium monooxygenase and to the respiratory chain. The immediate acceptor of electrons from HAO is cytochrome c-554.</text>
</comment>
<feature type="binding site" description="covalent" evidence="3">
    <location>
        <position position="82"/>
    </location>
    <ligand>
        <name>heme c</name>
        <dbReference type="ChEBI" id="CHEBI:61717"/>
        <label>1</label>
    </ligand>
</feature>
<feature type="binding site" description="covalent" evidence="3">
    <location>
        <position position="243"/>
    </location>
    <ligand>
        <name>heme c</name>
        <dbReference type="ChEBI" id="CHEBI:61717"/>
        <label>1</label>
    </ligand>
</feature>
<evidence type="ECO:0000256" key="1">
    <source>
        <dbReference type="ARBA" id="ARBA00022729"/>
    </source>
</evidence>
<feature type="binding site" description="covalent" evidence="3">
    <location>
        <position position="263"/>
    </location>
    <ligand>
        <name>heme c</name>
        <dbReference type="ChEBI" id="CHEBI:61717"/>
        <label>5</label>
    </ligand>
</feature>
<keyword evidence="1 6" id="KW-0732">Signal</keyword>
<dbReference type="InParanoid" id="A0A5Q0BLD9"/>
<feature type="binding site" description="axial binding residue" evidence="4">
    <location>
        <position position="460"/>
    </location>
    <ligand>
        <name>heme c</name>
        <dbReference type="ChEBI" id="CHEBI:61717"/>
        <label>7</label>
    </ligand>
    <ligandPart>
        <name>Fe</name>
        <dbReference type="ChEBI" id="CHEBI:18248"/>
    </ligandPart>
</feature>
<keyword evidence="2 3" id="KW-0349">Heme</keyword>
<feature type="binding site" description="covalent" evidence="3">
    <location>
        <position position="240"/>
    </location>
    <ligand>
        <name>heme c</name>
        <dbReference type="ChEBI" id="CHEBI:61717"/>
        <label>1</label>
    </ligand>
</feature>
<feature type="binding site" description="covalent" evidence="3">
    <location>
        <position position="177"/>
    </location>
    <ligand>
        <name>heme c</name>
        <dbReference type="ChEBI" id="CHEBI:61717"/>
        <label>1</label>
    </ligand>
</feature>
<reference evidence="7 8" key="1">
    <citation type="submission" date="2019-09" db="EMBL/GenBank/DDBJ databases">
        <title>Ecophysiology of the spiral-shaped methanotroph Methylospira mobilis as revealed by the complete genome sequence.</title>
        <authorList>
            <person name="Oshkin I.Y."/>
            <person name="Dedysh S.N."/>
            <person name="Miroshnikov K."/>
            <person name="Danilova O.V."/>
            <person name="Hakobyan A."/>
            <person name="Liesack W."/>
        </authorList>
    </citation>
    <scope>NUCLEOTIDE SEQUENCE [LARGE SCALE GENOMIC DNA]</scope>
    <source>
        <strain evidence="7 8">Shm1</strain>
    </source>
</reference>
<evidence type="ECO:0000256" key="4">
    <source>
        <dbReference type="PIRSR" id="PIRSR000242-2"/>
    </source>
</evidence>
<feature type="binding site" description="covalent" evidence="3">
    <location>
        <position position="364"/>
    </location>
    <ligand>
        <name>heme c</name>
        <dbReference type="ChEBI" id="CHEBI:61717"/>
        <label>1</label>
    </ligand>
</feature>
<dbReference type="OrthoDB" id="9814800at2"/>
<feature type="binding site" description="covalent" evidence="3">
    <location>
        <position position="312"/>
    </location>
    <ligand>
        <name>heme c</name>
        <dbReference type="ChEBI" id="CHEBI:61717"/>
        <label>1</label>
    </ligand>
</feature>
<dbReference type="EC" id="1.7.2.6" evidence="2"/>
<keyword evidence="5" id="KW-1133">Transmembrane helix</keyword>
<dbReference type="SUPFAM" id="SSF48695">
    <property type="entry name" value="Multiheme cytochromes"/>
    <property type="match status" value="1"/>
</dbReference>
<feature type="binding site" description="axial binding residue" evidence="4">
    <location>
        <position position="152"/>
    </location>
    <ligand>
        <name>heme c</name>
        <dbReference type="ChEBI" id="CHEBI:61717"/>
        <label>2</label>
    </ligand>
    <ligandPart>
        <name>Fe</name>
        <dbReference type="ChEBI" id="CHEBI:18248"/>
    </ligandPart>
</feature>
<sequence>MNYNAALKLFVLVIAQTLLLPALSQANEPDFQDLSAAYYKDHPGKGKYGPLWSPIPIQKYWNPKDFYQPPSSVQGEKTAEQCVECHQSLTPGAFHAWKNSIHANLDNIRNLSSEDARFYKKQKLEDVEKNLRQRGLLRESENLAQVGCIDCHSGVGAKSVDHAKKLIMPDRAACGTCHVEQFAEAESEKAQTWPQGQWPKGHPSHSMDWKANVETAIWAGMPEREIAQGCDMCHYQQNKCDGCHTRHTFSAAEARQPEACATCHNGVDHNEFENFMLSKHGTVYQTQGKAKWNFEAPLKDALTKGGYTAPTCQYCHFEFEGEFSHNLVRKVRWGFNPTPAIADNLQHPWFSERKEAWLKTCADCHSPGFAEAYLTAADKGTIAGLKVEQEARHVVENLYKDGQLTGQKTNRPVPPAPEKDAPGGFFQLFWAKGNNPSAVERVHADMWEHDLVKLYKGLVHANPGGFTYTEGWSELMKDYAFIMNENTVLREEHARNLPKPAKNGFVEFLTSRYLLGLVLIGAGVAFILTRNKRS</sequence>
<dbReference type="Pfam" id="PF13447">
    <property type="entry name" value="Multi-haem_cyto"/>
    <property type="match status" value="1"/>
</dbReference>
<feature type="binding site" description="covalent" evidence="3">
    <location>
        <position position="174"/>
    </location>
    <ligand>
        <name>heme c</name>
        <dbReference type="ChEBI" id="CHEBI:61717"/>
        <label>1</label>
    </ligand>
</feature>
<feature type="binding site" description="axial binding residue" evidence="4">
    <location>
        <position position="162"/>
    </location>
    <ligand>
        <name>heme c</name>
        <dbReference type="ChEBI" id="CHEBI:61717"/>
        <label>1</label>
    </ligand>
    <ligandPart>
        <name>Fe</name>
        <dbReference type="ChEBI" id="CHEBI:18248"/>
    </ligandPart>
</feature>
<feature type="binding site" description="axial binding residue" evidence="4">
    <location>
        <position position="316"/>
    </location>
    <ligand>
        <name>heme c</name>
        <dbReference type="ChEBI" id="CHEBI:61717"/>
        <label>7</label>
    </ligand>
    <ligandPart>
        <name>Fe</name>
        <dbReference type="ChEBI" id="CHEBI:18248"/>
    </ligandPart>
</feature>
<evidence type="ECO:0000256" key="3">
    <source>
        <dbReference type="PIRSR" id="PIRSR000242-1"/>
    </source>
</evidence>
<feature type="binding site" description="axial binding residue" evidence="4">
    <location>
        <position position="234"/>
    </location>
    <ligand>
        <name>heme c</name>
        <dbReference type="ChEBI" id="CHEBI:61717"/>
        <label>4</label>
    </ligand>
    <ligandPart>
        <name>Fe</name>
        <dbReference type="ChEBI" id="CHEBI:18248"/>
    </ligandPart>
</feature>
<comment type="cofactor">
    <cofactor evidence="2">
        <name>heme c</name>
        <dbReference type="ChEBI" id="CHEBI:61717"/>
    </cofactor>
    <text evidence="2">Binds 8 heme c groups per subunit. One of them, heme-4, is an atypical heme c (unusual heme c binding motif CXXXXCH) and is called P460. Catalysis takes place at heme-4/P460. The other c-type hemes mediate electron transfer to the external electron acceptor, which is a cytochrome c-type protein.</text>
</comment>
<keyword evidence="2" id="KW-0560">Oxidoreductase</keyword>
<dbReference type="AlphaFoldDB" id="A0A5Q0BLD9"/>
<dbReference type="GO" id="GO:0019331">
    <property type="term" value="P:anaerobic respiration, using ammonium as electron donor"/>
    <property type="evidence" value="ECO:0007669"/>
    <property type="project" value="UniProtKB-UniRule"/>
</dbReference>
<dbReference type="InterPro" id="IPR036280">
    <property type="entry name" value="Multihaem_cyt_sf"/>
</dbReference>
<gene>
    <name evidence="7" type="ORF">F6R98_20735</name>
</gene>
<evidence type="ECO:0000256" key="6">
    <source>
        <dbReference type="SAM" id="SignalP"/>
    </source>
</evidence>
<organism evidence="7 8">
    <name type="scientific">Candidatus Methylospira mobilis</name>
    <dbReference type="NCBI Taxonomy" id="1808979"/>
    <lineage>
        <taxon>Bacteria</taxon>
        <taxon>Pseudomonadati</taxon>
        <taxon>Pseudomonadota</taxon>
        <taxon>Gammaproteobacteria</taxon>
        <taxon>Methylococcales</taxon>
        <taxon>Methylococcaceae</taxon>
        <taxon>Candidatus Methylospira</taxon>
    </lineage>
</organism>
<dbReference type="GO" id="GO:0047991">
    <property type="term" value="F:hydroxylamine oxidase activity"/>
    <property type="evidence" value="ECO:0007669"/>
    <property type="project" value="UniProtKB-UniRule"/>
</dbReference>
<dbReference type="Gene3D" id="1.10.780.10">
    <property type="entry name" value="Hydroxylamine Oxidoreductase, Chain A, domain 1"/>
    <property type="match status" value="1"/>
</dbReference>
<feature type="binding site" description="covalent" evidence="3">
    <location>
        <position position="361"/>
    </location>
    <ligand>
        <name>heme c</name>
        <dbReference type="ChEBI" id="CHEBI:61717"/>
        <label>1</label>
    </ligand>
</feature>
<evidence type="ECO:0000313" key="8">
    <source>
        <dbReference type="Proteomes" id="UP000325755"/>
    </source>
</evidence>
<feature type="binding site" description="covalent" evidence="3">
    <location>
        <position position="315"/>
    </location>
    <ligand>
        <name>heme c</name>
        <dbReference type="ChEBI" id="CHEBI:61717"/>
        <label>1</label>
    </ligand>
</feature>
<feature type="signal peptide" evidence="6">
    <location>
        <begin position="1"/>
        <end position="26"/>
    </location>
</feature>
<dbReference type="Gene3D" id="1.20.850.10">
    <property type="entry name" value="Hydroxylamine Oxidoreductase, Chain A, domain 2"/>
    <property type="match status" value="1"/>
</dbReference>
<feature type="binding site" description="covalent" evidence="3">
    <location>
        <position position="85"/>
    </location>
    <ligand>
        <name>heme c</name>
        <dbReference type="ChEBI" id="CHEBI:61717"/>
        <label>1</label>
    </ligand>
</feature>
<feature type="binding site" description="axial binding residue" evidence="4">
    <location>
        <position position="325"/>
    </location>
    <ligand>
        <name>heme c</name>
        <dbReference type="ChEBI" id="CHEBI:61717"/>
        <label>5</label>
    </ligand>
    <ligandPart>
        <name>Fe</name>
        <dbReference type="ChEBI" id="CHEBI:18248"/>
    </ligandPart>
</feature>
<dbReference type="PIRSF" id="PIRSF000242">
    <property type="entry name" value="HAO"/>
    <property type="match status" value="1"/>
</dbReference>
<dbReference type="Proteomes" id="UP000325755">
    <property type="component" value="Chromosome"/>
</dbReference>
<feature type="binding site" description="axial binding residue" evidence="4">
    <location>
        <position position="205"/>
    </location>
    <ligand>
        <name>heme c</name>
        <dbReference type="ChEBI" id="CHEBI:61717"/>
        <label>6</label>
    </ligand>
    <ligandPart>
        <name>Fe</name>
        <dbReference type="ChEBI" id="CHEBI:18248"/>
    </ligandPart>
</feature>
<feature type="binding site" description="axial binding residue" evidence="4">
    <location>
        <position position="264"/>
    </location>
    <ligand>
        <name>heme c</name>
        <dbReference type="ChEBI" id="CHEBI:61717"/>
        <label>6</label>
    </ligand>
    <ligandPart>
        <name>Fe</name>
        <dbReference type="ChEBI" id="CHEBI:18248"/>
    </ligandPart>
</feature>
<dbReference type="KEGG" id="mmob:F6R98_20735"/>
<dbReference type="InterPro" id="IPR051829">
    <property type="entry name" value="Multiheme_Cytochr_ET"/>
</dbReference>
<keyword evidence="2 4" id="KW-0408">Iron</keyword>
<evidence type="ECO:0000313" key="7">
    <source>
        <dbReference type="EMBL" id="QFY44755.1"/>
    </source>
</evidence>
<keyword evidence="8" id="KW-1185">Reference proteome</keyword>
<dbReference type="PANTHER" id="PTHR35038:SF8">
    <property type="entry name" value="C-TYPE POLYHEME CYTOCHROME OMCC"/>
    <property type="match status" value="1"/>
</dbReference>
<feature type="binding site" description="covalent" evidence="3">
    <location>
        <position position="148"/>
    </location>
    <ligand>
        <name>heme c</name>
        <dbReference type="ChEBI" id="CHEBI:61717"/>
        <label>1</label>
    </ligand>
</feature>
<dbReference type="RefSeq" id="WP_153250720.1">
    <property type="nucleotide sequence ID" value="NZ_CP044205.1"/>
</dbReference>
<dbReference type="EMBL" id="CP044205">
    <property type="protein sequence ID" value="QFY44755.1"/>
    <property type="molecule type" value="Genomic_DNA"/>
</dbReference>
<feature type="binding site" description="axial binding residue" evidence="4">
    <location>
        <position position="280"/>
    </location>
    <ligand>
        <name>heme c</name>
        <dbReference type="ChEBI" id="CHEBI:61717"/>
        <label>8</label>
    </ligand>
    <ligandPart>
        <name>Fe</name>
        <dbReference type="ChEBI" id="CHEBI:18248"/>
    </ligandPart>
</feature>
<feature type="binding site" description="covalent" evidence="3">
    <location>
        <position position="233"/>
    </location>
    <ligand>
        <name>heme c</name>
        <dbReference type="ChEBI" id="CHEBI:61717"/>
        <label>1</label>
    </ligand>
</feature>
<feature type="binding site" description="axial binding residue" evidence="4">
    <location>
        <position position="178"/>
    </location>
    <ligand>
        <name>heme c</name>
        <dbReference type="ChEBI" id="CHEBI:61717"/>
        <label>3</label>
    </ligand>
    <ligandPart>
        <name>Fe</name>
        <dbReference type="ChEBI" id="CHEBI:18248"/>
    </ligandPart>
</feature>
<feature type="binding site" description="axial binding residue" evidence="4">
    <location>
        <position position="247"/>
    </location>
    <ligand>
        <name>heme c</name>
        <dbReference type="ChEBI" id="CHEBI:61717"/>
        <label>2</label>
    </ligand>
    <ligandPart>
        <name>Fe</name>
        <dbReference type="ChEBI" id="CHEBI:18248"/>
    </ligandPart>
</feature>
<keyword evidence="5" id="KW-0472">Membrane</keyword>
<keyword evidence="5" id="KW-0812">Transmembrane</keyword>
<protein>
    <recommendedName>
        <fullName evidence="2">Hydroxylamine oxidoreductase</fullName>
        <shortName evidence="2">HAO</shortName>
        <ecNumber evidence="2">1.7.2.6</ecNumber>
    </recommendedName>
</protein>
<evidence type="ECO:0000256" key="5">
    <source>
        <dbReference type="SAM" id="Phobius"/>
    </source>
</evidence>
<feature type="binding site" description="covalent" evidence="3">
    <location>
        <position position="260"/>
    </location>
    <ligand>
        <name>heme c</name>
        <dbReference type="ChEBI" id="CHEBI:61717"/>
        <label>1</label>
    </ligand>
</feature>
<evidence type="ECO:0000256" key="2">
    <source>
        <dbReference type="PIRNR" id="PIRNR000242"/>
    </source>
</evidence>
<feature type="chain" id="PRO_5024991789" description="Hydroxylamine oxidoreductase" evidence="6">
    <location>
        <begin position="27"/>
        <end position="534"/>
    </location>
</feature>
<accession>A0A5Q0BLD9</accession>
<feature type="binding site" description="axial binding residue" evidence="4">
    <location>
        <position position="102"/>
    </location>
    <ligand>
        <name>heme c</name>
        <dbReference type="ChEBI" id="CHEBI:61717"/>
        <label>3</label>
    </ligand>
    <ligandPart>
        <name>Fe</name>
        <dbReference type="ChEBI" id="CHEBI:18248"/>
    </ligandPart>
</feature>
<feature type="binding site" description="covalent" evidence="3">
    <location>
        <position position="230"/>
    </location>
    <ligand>
        <name>heme c</name>
        <dbReference type="ChEBI" id="CHEBI:61717"/>
        <label>1</label>
    </ligand>
</feature>
<feature type="binding site" description="covalent" evidence="3">
    <location>
        <position position="151"/>
    </location>
    <ligand>
        <name>heme c</name>
        <dbReference type="ChEBI" id="CHEBI:61717"/>
        <label>1</label>
    </ligand>
</feature>
<dbReference type="PANTHER" id="PTHR35038">
    <property type="entry name" value="DISSIMILATORY SULFITE REDUCTASE SIRA"/>
    <property type="match status" value="1"/>
</dbReference>
<dbReference type="InterPro" id="IPR012138">
    <property type="entry name" value="HAO"/>
</dbReference>
<comment type="catalytic activity">
    <reaction evidence="2">
        <text>hydroxylamine + 4 Fe(III)-[cytochrome c] + H2O = 4 Fe(II)-[cytochrome c] + nitrite + 5 H(+)</text>
        <dbReference type="Rhea" id="RHEA:45032"/>
        <dbReference type="Rhea" id="RHEA-COMP:10350"/>
        <dbReference type="Rhea" id="RHEA-COMP:14399"/>
        <dbReference type="ChEBI" id="CHEBI:15377"/>
        <dbReference type="ChEBI" id="CHEBI:15378"/>
        <dbReference type="ChEBI" id="CHEBI:15429"/>
        <dbReference type="ChEBI" id="CHEBI:16301"/>
        <dbReference type="ChEBI" id="CHEBI:29033"/>
        <dbReference type="ChEBI" id="CHEBI:29034"/>
    </reaction>
</comment>
<feature type="binding site" description="axial binding residue" evidence="4">
    <location>
        <position position="244"/>
    </location>
    <ligand>
        <name>heme c</name>
        <dbReference type="ChEBI" id="CHEBI:61717"/>
        <label>5</label>
    </ligand>
    <ligandPart>
        <name>Fe</name>
        <dbReference type="ChEBI" id="CHEBI:18248"/>
    </ligandPart>
</feature>
<feature type="binding site" description="axial binding residue" evidence="4">
    <location>
        <position position="365"/>
    </location>
    <ligand>
        <name>heme c</name>
        <dbReference type="ChEBI" id="CHEBI:61717"/>
        <label>8</label>
    </ligand>
    <ligandPart>
        <name>Fe</name>
        <dbReference type="ChEBI" id="CHEBI:18248"/>
    </ligandPart>
</feature>